<dbReference type="AlphaFoldDB" id="A0A9D5CGJ6"/>
<reference evidence="1" key="1">
    <citation type="submission" date="2021-03" db="EMBL/GenBank/DDBJ databases">
        <authorList>
            <person name="Li Z."/>
            <person name="Yang C."/>
        </authorList>
    </citation>
    <scope>NUCLEOTIDE SEQUENCE</scope>
    <source>
        <strain evidence="1">Dzin_1.0</strain>
        <tissue evidence="1">Leaf</tissue>
    </source>
</reference>
<sequence>MLNDDDDNVDEEKADQVTQWDPDVFFTHENTDEQVNGSQLDNSTTLLMNKSMRDQSYIGSVDGCQNLALVEHNLILAAGYIELNGFLENLDQNQPNNDSSVNCVEGAYNENFLIGIDEHGDLPEIDVDELFDMLKENDNVQELFRMPPIEKNYVPQPNYINFVSGSHPDAHLVEDDLDFYDAFNQDIPFAQDNFEPMNDSCPSIADLSWRYFKLQKNSTLLMSLVVQEVLLMMHLNMLQD</sequence>
<evidence type="ECO:0000313" key="1">
    <source>
        <dbReference type="EMBL" id="KAJ0972434.1"/>
    </source>
</evidence>
<comment type="caution">
    <text evidence="1">The sequence shown here is derived from an EMBL/GenBank/DDBJ whole genome shotgun (WGS) entry which is preliminary data.</text>
</comment>
<evidence type="ECO:0000313" key="2">
    <source>
        <dbReference type="Proteomes" id="UP001085076"/>
    </source>
</evidence>
<dbReference type="OrthoDB" id="777252at2759"/>
<keyword evidence="2" id="KW-1185">Reference proteome</keyword>
<proteinExistence type="predicted"/>
<dbReference type="Proteomes" id="UP001085076">
    <property type="component" value="Miscellaneous, Linkage group lg05"/>
</dbReference>
<reference evidence="1" key="2">
    <citation type="journal article" date="2022" name="Hortic Res">
        <title>The genome of Dioscorea zingiberensis sheds light on the biosynthesis, origin and evolution of the medicinally important diosgenin saponins.</title>
        <authorList>
            <person name="Li Y."/>
            <person name="Tan C."/>
            <person name="Li Z."/>
            <person name="Guo J."/>
            <person name="Li S."/>
            <person name="Chen X."/>
            <person name="Wang C."/>
            <person name="Dai X."/>
            <person name="Yang H."/>
            <person name="Song W."/>
            <person name="Hou L."/>
            <person name="Xu J."/>
            <person name="Tong Z."/>
            <person name="Xu A."/>
            <person name="Yuan X."/>
            <person name="Wang W."/>
            <person name="Yang Q."/>
            <person name="Chen L."/>
            <person name="Sun Z."/>
            <person name="Wang K."/>
            <person name="Pan B."/>
            <person name="Chen J."/>
            <person name="Bao Y."/>
            <person name="Liu F."/>
            <person name="Qi X."/>
            <person name="Gang D.R."/>
            <person name="Wen J."/>
            <person name="Li J."/>
        </authorList>
    </citation>
    <scope>NUCLEOTIDE SEQUENCE</scope>
    <source>
        <strain evidence="1">Dzin_1.0</strain>
    </source>
</reference>
<organism evidence="1 2">
    <name type="scientific">Dioscorea zingiberensis</name>
    <dbReference type="NCBI Taxonomy" id="325984"/>
    <lineage>
        <taxon>Eukaryota</taxon>
        <taxon>Viridiplantae</taxon>
        <taxon>Streptophyta</taxon>
        <taxon>Embryophyta</taxon>
        <taxon>Tracheophyta</taxon>
        <taxon>Spermatophyta</taxon>
        <taxon>Magnoliopsida</taxon>
        <taxon>Liliopsida</taxon>
        <taxon>Dioscoreales</taxon>
        <taxon>Dioscoreaceae</taxon>
        <taxon>Dioscorea</taxon>
    </lineage>
</organism>
<protein>
    <submittedName>
        <fullName evidence="1">Uncharacterized protein</fullName>
    </submittedName>
</protein>
<accession>A0A9D5CGJ6</accession>
<dbReference type="EMBL" id="JAGGNH010000005">
    <property type="protein sequence ID" value="KAJ0972434.1"/>
    <property type="molecule type" value="Genomic_DNA"/>
</dbReference>
<gene>
    <name evidence="1" type="ORF">J5N97_020393</name>
</gene>
<name>A0A9D5CGJ6_9LILI</name>